<name>A0A4U0VK58_9PEZI</name>
<dbReference type="PANTHER" id="PTHR21308">
    <property type="entry name" value="PHYTANOYL-COA ALPHA-HYDROXYLASE"/>
    <property type="match status" value="1"/>
</dbReference>
<proteinExistence type="predicted"/>
<evidence type="ECO:0000313" key="1">
    <source>
        <dbReference type="EMBL" id="TKA48755.1"/>
    </source>
</evidence>
<dbReference type="STRING" id="329885.A0A4U0VK58"/>
<protein>
    <submittedName>
        <fullName evidence="1">Uncharacterized protein</fullName>
    </submittedName>
</protein>
<organism evidence="1 2">
    <name type="scientific">Friedmanniomyces endolithicus</name>
    <dbReference type="NCBI Taxonomy" id="329885"/>
    <lineage>
        <taxon>Eukaryota</taxon>
        <taxon>Fungi</taxon>
        <taxon>Dikarya</taxon>
        <taxon>Ascomycota</taxon>
        <taxon>Pezizomycotina</taxon>
        <taxon>Dothideomycetes</taxon>
        <taxon>Dothideomycetidae</taxon>
        <taxon>Mycosphaerellales</taxon>
        <taxon>Teratosphaeriaceae</taxon>
        <taxon>Friedmanniomyces</taxon>
    </lineage>
</organism>
<dbReference type="AlphaFoldDB" id="A0A4U0VK58"/>
<dbReference type="GO" id="GO:0001561">
    <property type="term" value="P:fatty acid alpha-oxidation"/>
    <property type="evidence" value="ECO:0007669"/>
    <property type="project" value="InterPro"/>
</dbReference>
<dbReference type="SUPFAM" id="SSF51197">
    <property type="entry name" value="Clavaminate synthase-like"/>
    <property type="match status" value="1"/>
</dbReference>
<dbReference type="Proteomes" id="UP000310066">
    <property type="component" value="Unassembled WGS sequence"/>
</dbReference>
<sequence length="472" mass="52465">MAEVMQAPNEAAADAVCQTWIFVEVTIAPQAETRWLSVGSCETQGARDALGLVEHKKREVLQAETAVSRYQPRQNTKFQASRNSHARRNSSLIYQQVTLRETYPLASGVEKNVPIYDCASFDLTDASATDKLQDELYHNLTSGPGVYILRNFFADVSVIDATNRAFEEIITREQEASGTKGDHFALGNANARIWNAFSKHALQDPESYVQYFSNPWFKLVCDSYLGPGYKITTQVNIVRPGGKAQRPHRDYHLGFPTDEDVVAWPKAVHQMSGLLTLQGAVAHTDMPLESGPTRLLPYSQTFGEGFRSYRRPEFIEYFESNYVSVAMRKGDAVFFSPSLFHAAGENITADFDRSANLIQVSSAFGKTMETIDSLPLIDKTYDLLASKYRAEGLSMEVDAFIRAVAEGYPFPTNLDCRPPAPGGMAPESEQQILRRGIIEGWDRKTMMSALGEMREASSANGKIGRQTTVFGT</sequence>
<dbReference type="Gene3D" id="2.60.120.620">
    <property type="entry name" value="q2cbj1_9rhob like domain"/>
    <property type="match status" value="1"/>
</dbReference>
<dbReference type="GO" id="GO:0048244">
    <property type="term" value="F:phytanoyl-CoA dioxygenase activity"/>
    <property type="evidence" value="ECO:0007669"/>
    <property type="project" value="InterPro"/>
</dbReference>
<dbReference type="Pfam" id="PF05721">
    <property type="entry name" value="PhyH"/>
    <property type="match status" value="1"/>
</dbReference>
<dbReference type="OrthoDB" id="187894at2759"/>
<gene>
    <name evidence="1" type="ORF">B0A54_00891</name>
</gene>
<dbReference type="PANTHER" id="PTHR21308:SF8">
    <property type="entry name" value="PHYTANOYL-COA DIOXYGENASE FAMILY PROTEIN (AFU_ORTHOLOGUE AFUA_2G09620)"/>
    <property type="match status" value="1"/>
</dbReference>
<dbReference type="InterPro" id="IPR008775">
    <property type="entry name" value="Phytyl_CoA_dOase-like"/>
</dbReference>
<dbReference type="InterPro" id="IPR047128">
    <property type="entry name" value="PhyH"/>
</dbReference>
<accession>A0A4U0VK58</accession>
<evidence type="ECO:0000313" key="2">
    <source>
        <dbReference type="Proteomes" id="UP000310066"/>
    </source>
</evidence>
<dbReference type="EMBL" id="NAJP01000003">
    <property type="protein sequence ID" value="TKA48755.1"/>
    <property type="molecule type" value="Genomic_DNA"/>
</dbReference>
<reference evidence="1 2" key="1">
    <citation type="submission" date="2017-03" db="EMBL/GenBank/DDBJ databases">
        <title>Genomes of endolithic fungi from Antarctica.</title>
        <authorList>
            <person name="Coleine C."/>
            <person name="Masonjones S."/>
            <person name="Stajich J.E."/>
        </authorList>
    </citation>
    <scope>NUCLEOTIDE SEQUENCE [LARGE SCALE GENOMIC DNA]</scope>
    <source>
        <strain evidence="1 2">CCFEE 5311</strain>
    </source>
</reference>
<comment type="caution">
    <text evidence="1">The sequence shown here is derived from an EMBL/GenBank/DDBJ whole genome shotgun (WGS) entry which is preliminary data.</text>
</comment>